<comment type="caution">
    <text evidence="1">The sequence shown here is derived from an EMBL/GenBank/DDBJ whole genome shotgun (WGS) entry which is preliminary data.</text>
</comment>
<evidence type="ECO:0000313" key="1">
    <source>
        <dbReference type="EMBL" id="MXV14092.1"/>
    </source>
</evidence>
<dbReference type="Proteomes" id="UP000451233">
    <property type="component" value="Unassembled WGS sequence"/>
</dbReference>
<name>A0A7K1XT14_9SPHI</name>
<dbReference type="RefSeq" id="WP_160905095.1">
    <property type="nucleotide sequence ID" value="NZ_WVHS01000001.1"/>
</dbReference>
<dbReference type="EMBL" id="WVHS01000001">
    <property type="protein sequence ID" value="MXV14092.1"/>
    <property type="molecule type" value="Genomic_DNA"/>
</dbReference>
<organism evidence="1 2">
    <name type="scientific">Hufsiella ginkgonis</name>
    <dbReference type="NCBI Taxonomy" id="2695274"/>
    <lineage>
        <taxon>Bacteria</taxon>
        <taxon>Pseudomonadati</taxon>
        <taxon>Bacteroidota</taxon>
        <taxon>Sphingobacteriia</taxon>
        <taxon>Sphingobacteriales</taxon>
        <taxon>Sphingobacteriaceae</taxon>
        <taxon>Hufsiella</taxon>
    </lineage>
</organism>
<proteinExistence type="predicted"/>
<dbReference type="AlphaFoldDB" id="A0A7K1XT14"/>
<gene>
    <name evidence="1" type="ORF">GS398_02175</name>
</gene>
<accession>A0A7K1XT14</accession>
<sequence>MTLVHLGQLDITYPFLQAGNLQMSQLQFYIAGATLTIIRTNAIMLASSIDDQFTALCGATYAGAATRQTAITRMQAILVRDDNIVSNLSDTINQLYVFPA</sequence>
<evidence type="ECO:0000313" key="2">
    <source>
        <dbReference type="Proteomes" id="UP000451233"/>
    </source>
</evidence>
<protein>
    <submittedName>
        <fullName evidence="1">Uncharacterized protein</fullName>
    </submittedName>
</protein>
<keyword evidence="2" id="KW-1185">Reference proteome</keyword>
<reference evidence="1 2" key="1">
    <citation type="submission" date="2019-11" db="EMBL/GenBank/DDBJ databases">
        <title>Pedobacter sp. HMF7056 Genome sequencing and assembly.</title>
        <authorList>
            <person name="Kang H."/>
            <person name="Kim H."/>
            <person name="Joh K."/>
        </authorList>
    </citation>
    <scope>NUCLEOTIDE SEQUENCE [LARGE SCALE GENOMIC DNA]</scope>
    <source>
        <strain evidence="1 2">HMF7056</strain>
    </source>
</reference>